<dbReference type="VEuPathDB" id="FungiDB:FOC4_g10000466"/>
<organism evidence="2 3">
    <name type="scientific">Fusarium oxysporum</name>
    <name type="common">Fusarium vascular wilt</name>
    <dbReference type="NCBI Taxonomy" id="5507"/>
    <lineage>
        <taxon>Eukaryota</taxon>
        <taxon>Fungi</taxon>
        <taxon>Dikarya</taxon>
        <taxon>Ascomycota</taxon>
        <taxon>Pezizomycotina</taxon>
        <taxon>Sordariomycetes</taxon>
        <taxon>Hypocreomycetidae</taxon>
        <taxon>Hypocreales</taxon>
        <taxon>Nectriaceae</taxon>
        <taxon>Fusarium</taxon>
        <taxon>Fusarium oxysporum species complex</taxon>
    </lineage>
</organism>
<evidence type="ECO:0000256" key="1">
    <source>
        <dbReference type="SAM" id="MobiDB-lite"/>
    </source>
</evidence>
<feature type="compositionally biased region" description="Polar residues" evidence="1">
    <location>
        <begin position="53"/>
        <end position="67"/>
    </location>
</feature>
<dbReference type="VEuPathDB" id="FungiDB:FOIG_16126"/>
<dbReference type="VEuPathDB" id="FungiDB:FOMG_19160"/>
<sequence>MTRSEYTRIDKKRTLRRRIVDETYGHTKEVKAWERIKKLVKAPDKSPNLYVQVPSSESSVTSHTLDSLSHAEGKAEPRTTNDRKEDNHISISIEFTHNHPCREDGEDEDLRCLWIPSSDDEEDEEAAHADAVSIPFGGARELISYWLQDCGVIDWQFHNDARSGWICFEYEGDFGIALEILQEVKQLHPKLEYSAVNKLRSIKLEVIDCTLTQPRFARIYSSHVKGSLRRWDDLIDWIRLDLPKAKVERTQKIMLTGLSSRPNIHELNHWMCSKLGSDCLLIVASRIARIGMCRALVFVCTLAMVKGLSEDRVYSCLEGAMFGNETVRILVERSDGQEASATKCQQEAGPMVVLGSSRLPPHWPSIVSKWNHSMEKIDEDTT</sequence>
<dbReference type="AlphaFoldDB" id="A0A2H3TW28"/>
<name>A0A2H3TW28_FUSOX</name>
<gene>
    <name evidence="2" type="ORF">FRV6_16936</name>
</gene>
<accession>A0A2H3TW28</accession>
<protein>
    <submittedName>
        <fullName evidence="2">Uncharacterized protein</fullName>
    </submittedName>
</protein>
<evidence type="ECO:0000313" key="3">
    <source>
        <dbReference type="Proteomes" id="UP000219369"/>
    </source>
</evidence>
<dbReference type="OrthoDB" id="5055216at2759"/>
<dbReference type="Proteomes" id="UP000219369">
    <property type="component" value="Unassembled WGS sequence"/>
</dbReference>
<dbReference type="EMBL" id="FMJY01000013">
    <property type="protein sequence ID" value="SCO92808.1"/>
    <property type="molecule type" value="Genomic_DNA"/>
</dbReference>
<dbReference type="VEuPathDB" id="FungiDB:FOIG_16125"/>
<proteinExistence type="predicted"/>
<reference evidence="3" key="1">
    <citation type="submission" date="2016-09" db="EMBL/GenBank/DDBJ databases">
        <authorList>
            <person name="Guldener U."/>
        </authorList>
    </citation>
    <scope>NUCLEOTIDE SEQUENCE [LARGE SCALE GENOMIC DNA]</scope>
    <source>
        <strain evidence="3">V64-1</strain>
    </source>
</reference>
<evidence type="ECO:0000313" key="2">
    <source>
        <dbReference type="EMBL" id="SCO92808.1"/>
    </source>
</evidence>
<feature type="region of interest" description="Disordered" evidence="1">
    <location>
        <begin position="52"/>
        <end position="86"/>
    </location>
</feature>
<feature type="compositionally biased region" description="Basic and acidic residues" evidence="1">
    <location>
        <begin position="69"/>
        <end position="86"/>
    </location>
</feature>